<proteinExistence type="predicted"/>
<dbReference type="AlphaFoldDB" id="A0A409YC18"/>
<comment type="caution">
    <text evidence="2">The sequence shown here is derived from an EMBL/GenBank/DDBJ whole genome shotgun (WGS) entry which is preliminary data.</text>
</comment>
<dbReference type="InParanoid" id="A0A409YC18"/>
<dbReference type="InterPro" id="IPR011009">
    <property type="entry name" value="Kinase-like_dom_sf"/>
</dbReference>
<organism evidence="2 3">
    <name type="scientific">Panaeolus cyanescens</name>
    <dbReference type="NCBI Taxonomy" id="181874"/>
    <lineage>
        <taxon>Eukaryota</taxon>
        <taxon>Fungi</taxon>
        <taxon>Dikarya</taxon>
        <taxon>Basidiomycota</taxon>
        <taxon>Agaricomycotina</taxon>
        <taxon>Agaricomycetes</taxon>
        <taxon>Agaricomycetidae</taxon>
        <taxon>Agaricales</taxon>
        <taxon>Agaricineae</taxon>
        <taxon>Galeropsidaceae</taxon>
        <taxon>Panaeolus</taxon>
    </lineage>
</organism>
<feature type="domain" description="Fungal-type protein kinase" evidence="1">
    <location>
        <begin position="40"/>
        <end position="170"/>
    </location>
</feature>
<dbReference type="PANTHER" id="PTHR38248">
    <property type="entry name" value="FUNK1 6"/>
    <property type="match status" value="1"/>
</dbReference>
<gene>
    <name evidence="2" type="ORF">CVT24_005516</name>
</gene>
<dbReference type="Proteomes" id="UP000284842">
    <property type="component" value="Unassembled WGS sequence"/>
</dbReference>
<dbReference type="OrthoDB" id="5569250at2759"/>
<dbReference type="Pfam" id="PF17667">
    <property type="entry name" value="Pkinase_fungal"/>
    <property type="match status" value="1"/>
</dbReference>
<dbReference type="InterPro" id="IPR040976">
    <property type="entry name" value="Pkinase_fungal"/>
</dbReference>
<evidence type="ECO:0000259" key="1">
    <source>
        <dbReference type="Pfam" id="PF17667"/>
    </source>
</evidence>
<evidence type="ECO:0000313" key="2">
    <source>
        <dbReference type="EMBL" id="PPR00542.1"/>
    </source>
</evidence>
<dbReference type="EMBL" id="NHTK01001307">
    <property type="protein sequence ID" value="PPR00542.1"/>
    <property type="molecule type" value="Genomic_DNA"/>
</dbReference>
<dbReference type="Gene3D" id="1.10.510.10">
    <property type="entry name" value="Transferase(Phosphotransferase) domain 1"/>
    <property type="match status" value="1"/>
</dbReference>
<evidence type="ECO:0000313" key="3">
    <source>
        <dbReference type="Proteomes" id="UP000284842"/>
    </source>
</evidence>
<accession>A0A409YC18</accession>
<dbReference type="SUPFAM" id="SSF56112">
    <property type="entry name" value="Protein kinase-like (PK-like)"/>
    <property type="match status" value="1"/>
</dbReference>
<reference evidence="2 3" key="1">
    <citation type="journal article" date="2018" name="Evol. Lett.">
        <title>Horizontal gene cluster transfer increased hallucinogenic mushroom diversity.</title>
        <authorList>
            <person name="Reynolds H.T."/>
            <person name="Vijayakumar V."/>
            <person name="Gluck-Thaler E."/>
            <person name="Korotkin H.B."/>
            <person name="Matheny P.B."/>
            <person name="Slot J.C."/>
        </authorList>
    </citation>
    <scope>NUCLEOTIDE SEQUENCE [LARGE SCALE GENOMIC DNA]</scope>
    <source>
        <strain evidence="2 3">2629</strain>
    </source>
</reference>
<name>A0A409YC18_9AGAR</name>
<sequence>MDADADEVDICAGSLSRDDHDIAHDRDPYSYRTSVEMPVCGDTIDKVPNKLAFLQALRSAIRAHRDLYMAGRCIHRDISINNICYPNNEENKPNAFGYLIDFDRSISLEREEPNARKRHLHRTGTLAFQSIASLETQHYIESKQKEYLNPPLIHDHLDDLESFISVFIWVISTPFGKHQHSGTRSQQGTIRLQELFQDSNYYASSVKFRMLRNGRVELGSGWRKSAAISGLKDALFAFAGPIVDLKDALRGKSALSVEELFKRAPADYQQVLEAFDTAIEAMQVELGIQPSPV</sequence>
<keyword evidence="3" id="KW-1185">Reference proteome</keyword>
<protein>
    <recommendedName>
        <fullName evidence="1">Fungal-type protein kinase domain-containing protein</fullName>
    </recommendedName>
</protein>
<dbReference type="PANTHER" id="PTHR38248:SF2">
    <property type="entry name" value="FUNK1 11"/>
    <property type="match status" value="1"/>
</dbReference>